<evidence type="ECO:0000313" key="9">
    <source>
        <dbReference type="EMBL" id="VDD76865.1"/>
    </source>
</evidence>
<comment type="catalytic activity">
    <reaction evidence="7">
        <text>D-glyceraldehyde 3-phosphate + phosphate + NAD(+) = (2R)-3-phospho-glyceroyl phosphate + NADH + H(+)</text>
        <dbReference type="Rhea" id="RHEA:10300"/>
        <dbReference type="ChEBI" id="CHEBI:15378"/>
        <dbReference type="ChEBI" id="CHEBI:43474"/>
        <dbReference type="ChEBI" id="CHEBI:57540"/>
        <dbReference type="ChEBI" id="CHEBI:57604"/>
        <dbReference type="ChEBI" id="CHEBI:57945"/>
        <dbReference type="ChEBI" id="CHEBI:59776"/>
        <dbReference type="EC" id="1.2.1.12"/>
    </reaction>
</comment>
<keyword evidence="10" id="KW-1185">Reference proteome</keyword>
<keyword evidence="8" id="KW-0472">Membrane</keyword>
<keyword evidence="5" id="KW-0560">Oxidoreductase</keyword>
<dbReference type="PANTHER" id="PTHR10836">
    <property type="entry name" value="GLYCERALDEHYDE 3-PHOSPHATE DEHYDROGENASE"/>
    <property type="match status" value="1"/>
</dbReference>
<dbReference type="EMBL" id="UXSR01000535">
    <property type="protein sequence ID" value="VDD76865.1"/>
    <property type="molecule type" value="Genomic_DNA"/>
</dbReference>
<dbReference type="AlphaFoldDB" id="A0A0R3U7Q5"/>
<dbReference type="GO" id="GO:0006096">
    <property type="term" value="P:glycolytic process"/>
    <property type="evidence" value="ECO:0007669"/>
    <property type="project" value="TreeGrafter"/>
</dbReference>
<name>A0A0R3U7Q5_MESCO</name>
<sequence length="329" mass="35818">MSGNYTKTWPTFNTRTELSLRIKYSGRLGNSASTWAMARYPEVLMADASPVGFEPLKECWCHSVIFGAHHIVEPTSLSRTTEKASAHFMGGAKTALISVRCLNASMFVVGLSVEKYEVSTGIVSNAACTSNGPVPMAKVVKDNFGIVGCLMAAVHPEFTVPSPLIKEAREGDKRVLLLTIIVGLSLFLLNVVFTTTFYFFLQQRKVRANSTLIAASEADQGENKNDQITKPVNENSRYPQQVVTLSGLECAMETEFQATAAAAATMSTDFHRVTFGALQQTSTPHRHSTLNVYQSGSNRTTPLLNRQILATLDPNWNRGASGGPSFSII</sequence>
<evidence type="ECO:0000313" key="10">
    <source>
        <dbReference type="Proteomes" id="UP000267029"/>
    </source>
</evidence>
<dbReference type="Gene3D" id="3.40.50.720">
    <property type="entry name" value="NAD(P)-binding Rossmann-like Domain"/>
    <property type="match status" value="1"/>
</dbReference>
<dbReference type="InterPro" id="IPR036291">
    <property type="entry name" value="NAD(P)-bd_dom_sf"/>
</dbReference>
<comment type="similarity">
    <text evidence="2">Belongs to the glyceraldehyde-3-phosphate dehydrogenase family.</text>
</comment>
<keyword evidence="8" id="KW-0812">Transmembrane</keyword>
<organism evidence="9 10">
    <name type="scientific">Mesocestoides corti</name>
    <name type="common">Flatworm</name>
    <dbReference type="NCBI Taxonomy" id="53468"/>
    <lineage>
        <taxon>Eukaryota</taxon>
        <taxon>Metazoa</taxon>
        <taxon>Spiralia</taxon>
        <taxon>Lophotrochozoa</taxon>
        <taxon>Platyhelminthes</taxon>
        <taxon>Cestoda</taxon>
        <taxon>Eucestoda</taxon>
        <taxon>Cyclophyllidea</taxon>
        <taxon>Mesocestoididae</taxon>
        <taxon>Mesocestoides</taxon>
    </lineage>
</organism>
<dbReference type="GO" id="GO:0005829">
    <property type="term" value="C:cytosol"/>
    <property type="evidence" value="ECO:0007669"/>
    <property type="project" value="TreeGrafter"/>
</dbReference>
<keyword evidence="6" id="KW-0520">NAD</keyword>
<evidence type="ECO:0000256" key="4">
    <source>
        <dbReference type="ARBA" id="ARBA00022490"/>
    </source>
</evidence>
<reference evidence="9 10" key="1">
    <citation type="submission" date="2018-10" db="EMBL/GenBank/DDBJ databases">
        <authorList>
            <consortium name="Pathogen Informatics"/>
        </authorList>
    </citation>
    <scope>NUCLEOTIDE SEQUENCE [LARGE SCALE GENOMIC DNA]</scope>
</reference>
<dbReference type="PRINTS" id="PR00078">
    <property type="entry name" value="G3PDHDRGNASE"/>
</dbReference>
<feature type="transmembrane region" description="Helical" evidence="8">
    <location>
        <begin position="175"/>
        <end position="201"/>
    </location>
</feature>
<dbReference type="InterPro" id="IPR020831">
    <property type="entry name" value="GlycerAld/Erythrose_P_DH"/>
</dbReference>
<dbReference type="EC" id="1.2.1.12" evidence="3"/>
<dbReference type="STRING" id="53468.A0A0R3U7Q5"/>
<evidence type="ECO:0000256" key="1">
    <source>
        <dbReference type="ARBA" id="ARBA00004869"/>
    </source>
</evidence>
<evidence type="ECO:0000256" key="2">
    <source>
        <dbReference type="ARBA" id="ARBA00007406"/>
    </source>
</evidence>
<evidence type="ECO:0000256" key="6">
    <source>
        <dbReference type="ARBA" id="ARBA00023027"/>
    </source>
</evidence>
<evidence type="ECO:0000256" key="8">
    <source>
        <dbReference type="SAM" id="Phobius"/>
    </source>
</evidence>
<keyword evidence="8" id="KW-1133">Transmembrane helix</keyword>
<accession>A0A0R3U7Q5</accession>
<dbReference type="Proteomes" id="UP000267029">
    <property type="component" value="Unassembled WGS sequence"/>
</dbReference>
<evidence type="ECO:0000256" key="3">
    <source>
        <dbReference type="ARBA" id="ARBA00013119"/>
    </source>
</evidence>
<keyword evidence="4" id="KW-0963">Cytoplasm</keyword>
<evidence type="ECO:0000256" key="7">
    <source>
        <dbReference type="ARBA" id="ARBA00047698"/>
    </source>
</evidence>
<comment type="pathway">
    <text evidence="1">Carbohydrate degradation; glycolysis; pyruvate from D-glyceraldehyde 3-phosphate: step 1/5.</text>
</comment>
<protein>
    <recommendedName>
        <fullName evidence="3">glyceraldehyde-3-phosphate dehydrogenase (phosphorylating)</fullName>
        <ecNumber evidence="3">1.2.1.12</ecNumber>
    </recommendedName>
</protein>
<evidence type="ECO:0000256" key="5">
    <source>
        <dbReference type="ARBA" id="ARBA00023002"/>
    </source>
</evidence>
<dbReference type="PANTHER" id="PTHR10836:SF111">
    <property type="entry name" value="GLYCERALDEHYDE-3-PHOSPHATE DEHYDROGENASE"/>
    <property type="match status" value="1"/>
</dbReference>
<dbReference type="SUPFAM" id="SSF51735">
    <property type="entry name" value="NAD(P)-binding Rossmann-fold domains"/>
    <property type="match status" value="1"/>
</dbReference>
<dbReference type="GO" id="GO:0004365">
    <property type="term" value="F:glyceraldehyde-3-phosphate dehydrogenase (NAD+) (phosphorylating) activity"/>
    <property type="evidence" value="ECO:0007669"/>
    <property type="project" value="UniProtKB-EC"/>
</dbReference>
<gene>
    <name evidence="9" type="ORF">MCOS_LOCUS2868</name>
</gene>
<proteinExistence type="inferred from homology"/>